<evidence type="ECO:0000256" key="1">
    <source>
        <dbReference type="SAM" id="Phobius"/>
    </source>
</evidence>
<keyword evidence="1" id="KW-0812">Transmembrane</keyword>
<keyword evidence="1" id="KW-0472">Membrane</keyword>
<keyword evidence="1" id="KW-1133">Transmembrane helix</keyword>
<organism evidence="2 3">
    <name type="scientific">Clostridium sartagoforme</name>
    <dbReference type="NCBI Taxonomy" id="84031"/>
    <lineage>
        <taxon>Bacteria</taxon>
        <taxon>Bacillati</taxon>
        <taxon>Bacillota</taxon>
        <taxon>Clostridia</taxon>
        <taxon>Eubacteriales</taxon>
        <taxon>Clostridiaceae</taxon>
        <taxon>Clostridium</taxon>
    </lineage>
</organism>
<evidence type="ECO:0000313" key="3">
    <source>
        <dbReference type="Proteomes" id="UP000306888"/>
    </source>
</evidence>
<gene>
    <name evidence="2" type="ORF">E5347_08235</name>
</gene>
<dbReference type="RefSeq" id="WP_136006281.1">
    <property type="nucleotide sequence ID" value="NZ_SRYR01000002.1"/>
</dbReference>
<sequence>MKRVMWGSLFLGFAVLIIILLLAALGKPVSDLIFSILTGAMAVCIISAIVVQRKRYIENKLKNN</sequence>
<dbReference type="AlphaFoldDB" id="A0A4S2DKK8"/>
<feature type="transmembrane region" description="Helical" evidence="1">
    <location>
        <begin position="32"/>
        <end position="51"/>
    </location>
</feature>
<reference evidence="2 3" key="1">
    <citation type="submission" date="2019-04" db="EMBL/GenBank/DDBJ databases">
        <title>Microbes associate with the intestines of laboratory mice.</title>
        <authorList>
            <person name="Navarre W."/>
            <person name="Wong E."/>
            <person name="Huang K."/>
            <person name="Tropini C."/>
            <person name="Ng K."/>
            <person name="Yu B."/>
        </authorList>
    </citation>
    <scope>NUCLEOTIDE SEQUENCE [LARGE SCALE GENOMIC DNA]</scope>
    <source>
        <strain evidence="2 3">NM50_B9-20</strain>
    </source>
</reference>
<evidence type="ECO:0000313" key="2">
    <source>
        <dbReference type="EMBL" id="TGY42787.1"/>
    </source>
</evidence>
<feature type="transmembrane region" description="Helical" evidence="1">
    <location>
        <begin position="7"/>
        <end position="26"/>
    </location>
</feature>
<dbReference type="EMBL" id="SRYR01000002">
    <property type="protein sequence ID" value="TGY42787.1"/>
    <property type="molecule type" value="Genomic_DNA"/>
</dbReference>
<protein>
    <submittedName>
        <fullName evidence="2">Uncharacterized protein</fullName>
    </submittedName>
</protein>
<name>A0A4S2DKK8_9CLOT</name>
<keyword evidence="3" id="KW-1185">Reference proteome</keyword>
<accession>A0A4S2DKK8</accession>
<proteinExistence type="predicted"/>
<comment type="caution">
    <text evidence="2">The sequence shown here is derived from an EMBL/GenBank/DDBJ whole genome shotgun (WGS) entry which is preliminary data.</text>
</comment>
<dbReference type="Proteomes" id="UP000306888">
    <property type="component" value="Unassembled WGS sequence"/>
</dbReference>